<feature type="transmembrane region" description="Helical" evidence="1">
    <location>
        <begin position="86"/>
        <end position="104"/>
    </location>
</feature>
<name>A0A934KMT2_9FLAO</name>
<evidence type="ECO:0000256" key="1">
    <source>
        <dbReference type="SAM" id="Phobius"/>
    </source>
</evidence>
<dbReference type="Proteomes" id="UP000662373">
    <property type="component" value="Unassembled WGS sequence"/>
</dbReference>
<keyword evidence="1" id="KW-1133">Transmembrane helix</keyword>
<dbReference type="EMBL" id="JAEHJZ010000038">
    <property type="protein sequence ID" value="MBJ7882112.1"/>
    <property type="molecule type" value="Genomic_DNA"/>
</dbReference>
<comment type="caution">
    <text evidence="2">The sequence shown here is derived from an EMBL/GenBank/DDBJ whole genome shotgun (WGS) entry which is preliminary data.</text>
</comment>
<proteinExistence type="predicted"/>
<keyword evidence="3" id="KW-1185">Reference proteome</keyword>
<accession>A0A934KMT2</accession>
<keyword evidence="1" id="KW-0812">Transmembrane</keyword>
<evidence type="ECO:0008006" key="4">
    <source>
        <dbReference type="Google" id="ProtNLM"/>
    </source>
</evidence>
<keyword evidence="1" id="KW-0472">Membrane</keyword>
<evidence type="ECO:0000313" key="3">
    <source>
        <dbReference type="Proteomes" id="UP000662373"/>
    </source>
</evidence>
<gene>
    <name evidence="2" type="ORF">JEM65_15870</name>
</gene>
<reference evidence="2 3" key="1">
    <citation type="submission" date="2020-09" db="EMBL/GenBank/DDBJ databases">
        <title>Draft genome of Gelidibacter salicanalis PAMC21136.</title>
        <authorList>
            <person name="Park H."/>
        </authorList>
    </citation>
    <scope>NUCLEOTIDE SEQUENCE [LARGE SCALE GENOMIC DNA]</scope>
    <source>
        <strain evidence="2 3">PAMC21136</strain>
    </source>
</reference>
<sequence length="171" mass="19851">MKKFNAKKIIVKYLANEATPLEEEQLLNWVNSEKNQRIFKEFVKAQQLIDIAYNNTIDQQTDFNEFLEQIHHLDVKSRKFQNLLPYIKYAAVLIGVFLASQYYLNKQHDTTPFVDFKNEISLQIMNGDTEYFSIDTDKTIISKNGDALADVSNGVLKYLPSNSKISDVQIY</sequence>
<organism evidence="2 3">
    <name type="scientific">Gelidibacter salicanalis</name>
    <dbReference type="NCBI Taxonomy" id="291193"/>
    <lineage>
        <taxon>Bacteria</taxon>
        <taxon>Pseudomonadati</taxon>
        <taxon>Bacteroidota</taxon>
        <taxon>Flavobacteriia</taxon>
        <taxon>Flavobacteriales</taxon>
        <taxon>Flavobacteriaceae</taxon>
        <taxon>Gelidibacter</taxon>
    </lineage>
</organism>
<protein>
    <recommendedName>
        <fullName evidence="4">FecR domain-containing protein</fullName>
    </recommendedName>
</protein>
<dbReference type="RefSeq" id="WP_199601558.1">
    <property type="nucleotide sequence ID" value="NZ_JAEHJZ010000038.1"/>
</dbReference>
<dbReference type="AlphaFoldDB" id="A0A934KMT2"/>
<evidence type="ECO:0000313" key="2">
    <source>
        <dbReference type="EMBL" id="MBJ7882112.1"/>
    </source>
</evidence>